<feature type="domain" description="Major facilitator superfamily (MFS) profile" evidence="9">
    <location>
        <begin position="4"/>
        <end position="379"/>
    </location>
</feature>
<feature type="transmembrane region" description="Helical" evidence="7">
    <location>
        <begin position="200"/>
        <end position="219"/>
    </location>
</feature>
<dbReference type="GO" id="GO:0022857">
    <property type="term" value="F:transmembrane transporter activity"/>
    <property type="evidence" value="ECO:0007669"/>
    <property type="project" value="InterPro"/>
</dbReference>
<keyword evidence="3" id="KW-1003">Cell membrane</keyword>
<evidence type="ECO:0000256" key="6">
    <source>
        <dbReference type="ARBA" id="ARBA00023136"/>
    </source>
</evidence>
<dbReference type="InterPro" id="IPR050189">
    <property type="entry name" value="MFS_Efflux_Transporters"/>
</dbReference>
<name>A0AAW9JYP0_CARML</name>
<dbReference type="Pfam" id="PF07690">
    <property type="entry name" value="MFS_1"/>
    <property type="match status" value="1"/>
</dbReference>
<dbReference type="RefSeq" id="WP_322809675.1">
    <property type="nucleotide sequence ID" value="NZ_JAVBVO010000005.1"/>
</dbReference>
<evidence type="ECO:0000256" key="3">
    <source>
        <dbReference type="ARBA" id="ARBA00022475"/>
    </source>
</evidence>
<feature type="transmembrane region" description="Helical" evidence="7">
    <location>
        <begin position="239"/>
        <end position="256"/>
    </location>
</feature>
<evidence type="ECO:0000259" key="9">
    <source>
        <dbReference type="PROSITE" id="PS50850"/>
    </source>
</evidence>
<feature type="signal peptide" evidence="8">
    <location>
        <begin position="1"/>
        <end position="23"/>
    </location>
</feature>
<evidence type="ECO:0000313" key="10">
    <source>
        <dbReference type="EMBL" id="MDZ5760404.1"/>
    </source>
</evidence>
<organism evidence="10 11">
    <name type="scientific">Carnobacterium maltaromaticum</name>
    <name type="common">Carnobacterium piscicola</name>
    <dbReference type="NCBI Taxonomy" id="2751"/>
    <lineage>
        <taxon>Bacteria</taxon>
        <taxon>Bacillati</taxon>
        <taxon>Bacillota</taxon>
        <taxon>Bacilli</taxon>
        <taxon>Lactobacillales</taxon>
        <taxon>Carnobacteriaceae</taxon>
        <taxon>Carnobacterium</taxon>
    </lineage>
</organism>
<evidence type="ECO:0000256" key="7">
    <source>
        <dbReference type="SAM" id="Phobius"/>
    </source>
</evidence>
<keyword evidence="8" id="KW-0732">Signal</keyword>
<protein>
    <submittedName>
        <fullName evidence="10">MFS transporter</fullName>
    </submittedName>
</protein>
<dbReference type="PANTHER" id="PTHR43124">
    <property type="entry name" value="PURINE EFFLUX PUMP PBUE"/>
    <property type="match status" value="1"/>
</dbReference>
<dbReference type="InterPro" id="IPR020846">
    <property type="entry name" value="MFS_dom"/>
</dbReference>
<dbReference type="EMBL" id="JAVBVO010000005">
    <property type="protein sequence ID" value="MDZ5760404.1"/>
    <property type="molecule type" value="Genomic_DNA"/>
</dbReference>
<keyword evidence="6 7" id="KW-0472">Membrane</keyword>
<feature type="transmembrane region" description="Helical" evidence="7">
    <location>
        <begin position="95"/>
        <end position="117"/>
    </location>
</feature>
<accession>A0AAW9JYP0</accession>
<comment type="subcellular location">
    <subcellularLocation>
        <location evidence="1">Cell membrane</location>
        <topology evidence="1">Multi-pass membrane protein</topology>
    </subcellularLocation>
</comment>
<keyword evidence="2" id="KW-0813">Transport</keyword>
<keyword evidence="5 7" id="KW-1133">Transmembrane helix</keyword>
<dbReference type="Gene3D" id="1.20.1250.20">
    <property type="entry name" value="MFS general substrate transporter like domains"/>
    <property type="match status" value="1"/>
</dbReference>
<feature type="transmembrane region" description="Helical" evidence="7">
    <location>
        <begin position="70"/>
        <end position="89"/>
    </location>
</feature>
<dbReference type="PANTHER" id="PTHR43124:SF3">
    <property type="entry name" value="CHLORAMPHENICOL EFFLUX PUMP RV0191"/>
    <property type="match status" value="1"/>
</dbReference>
<feature type="transmembrane region" description="Helical" evidence="7">
    <location>
        <begin position="324"/>
        <end position="344"/>
    </location>
</feature>
<reference evidence="10" key="1">
    <citation type="submission" date="2023-08" db="EMBL/GenBank/DDBJ databases">
        <title>Genomic characterization of piscicolin 126 produced by Carnobacterium maltaromaticum CM22 strain isolated from salmon (Salmo salar).</title>
        <authorList>
            <person name="Gonzalez-Gragera E."/>
            <person name="Garcia-Lopez J.D."/>
            <person name="Teso-Perez C."/>
            <person name="Gimenez-Hernandez I."/>
            <person name="Peralta-Sanchez J.M."/>
            <person name="Valdivia E."/>
            <person name="Montalban-Lopez M."/>
            <person name="Martin-Platero A.M."/>
            <person name="Banos A."/>
            <person name="Martinez-Bueno M."/>
        </authorList>
    </citation>
    <scope>NUCLEOTIDE SEQUENCE</scope>
    <source>
        <strain evidence="10">CM22</strain>
    </source>
</reference>
<evidence type="ECO:0000313" key="11">
    <source>
        <dbReference type="Proteomes" id="UP001290462"/>
    </source>
</evidence>
<gene>
    <name evidence="10" type="ORF">RAK27_17325</name>
</gene>
<feature type="transmembrane region" description="Helical" evidence="7">
    <location>
        <begin position="286"/>
        <end position="304"/>
    </location>
</feature>
<sequence>MHKLIKISLLSVSLLIVSAGAIAANIPAISLAYPLVPKTLVEFNTTMPSLFIILTVPISHKIARKIGYKLTVQIGVFMVLTAGVAPVFVHSFGLIFMSRVLFGVGIGLINPLLFSFATQLYKGQELSSVIGLQSACEGIGGMLITFSVGQLLITNWRLSFLAYLIAFPILLLFTSFVPKVTPIIEKEKNKLKKVKSTNTIYGYFILLILVVTIYMSFSIKSTALLLEKGIGTATDGSNLLALVGLGSMLAGFLFGRTLTFTKNWTVAISFLGLGISLFIIAYSQTIIWISIASIFCGFSFRTFVPYLFNEVNQNQAGNSERDTALLLIGFNLGAAFTPMSIALLERIIPFKDSSGIFFTEGLIMFLLAIGAVSIQIKSHLKMKDL</sequence>
<feature type="chain" id="PRO_5043656508" evidence="8">
    <location>
        <begin position="24"/>
        <end position="385"/>
    </location>
</feature>
<dbReference type="PROSITE" id="PS50850">
    <property type="entry name" value="MFS"/>
    <property type="match status" value="1"/>
</dbReference>
<dbReference type="GO" id="GO:0005886">
    <property type="term" value="C:plasma membrane"/>
    <property type="evidence" value="ECO:0007669"/>
    <property type="project" value="UniProtKB-SubCell"/>
</dbReference>
<proteinExistence type="predicted"/>
<evidence type="ECO:0000256" key="8">
    <source>
        <dbReference type="SAM" id="SignalP"/>
    </source>
</evidence>
<dbReference type="InterPro" id="IPR036259">
    <property type="entry name" value="MFS_trans_sf"/>
</dbReference>
<evidence type="ECO:0000256" key="1">
    <source>
        <dbReference type="ARBA" id="ARBA00004651"/>
    </source>
</evidence>
<feature type="transmembrane region" description="Helical" evidence="7">
    <location>
        <begin position="356"/>
        <end position="376"/>
    </location>
</feature>
<keyword evidence="4 7" id="KW-0812">Transmembrane</keyword>
<dbReference type="SUPFAM" id="SSF103473">
    <property type="entry name" value="MFS general substrate transporter"/>
    <property type="match status" value="1"/>
</dbReference>
<evidence type="ECO:0000256" key="4">
    <source>
        <dbReference type="ARBA" id="ARBA00022692"/>
    </source>
</evidence>
<feature type="transmembrane region" description="Helical" evidence="7">
    <location>
        <begin position="129"/>
        <end position="148"/>
    </location>
</feature>
<dbReference type="InterPro" id="IPR011701">
    <property type="entry name" value="MFS"/>
</dbReference>
<comment type="caution">
    <text evidence="10">The sequence shown here is derived from an EMBL/GenBank/DDBJ whole genome shotgun (WGS) entry which is preliminary data.</text>
</comment>
<evidence type="ECO:0000256" key="2">
    <source>
        <dbReference type="ARBA" id="ARBA00022448"/>
    </source>
</evidence>
<feature type="transmembrane region" description="Helical" evidence="7">
    <location>
        <begin position="39"/>
        <end position="58"/>
    </location>
</feature>
<evidence type="ECO:0000256" key="5">
    <source>
        <dbReference type="ARBA" id="ARBA00022989"/>
    </source>
</evidence>
<feature type="transmembrane region" description="Helical" evidence="7">
    <location>
        <begin position="263"/>
        <end position="280"/>
    </location>
</feature>
<dbReference type="Proteomes" id="UP001290462">
    <property type="component" value="Unassembled WGS sequence"/>
</dbReference>
<dbReference type="AlphaFoldDB" id="A0AAW9JYP0"/>
<feature type="transmembrane region" description="Helical" evidence="7">
    <location>
        <begin position="160"/>
        <end position="180"/>
    </location>
</feature>